<dbReference type="RefSeq" id="WP_064544742.1">
    <property type="nucleotide sequence ID" value="NZ_LXEU01000042.1"/>
</dbReference>
<dbReference type="Proteomes" id="UP000078386">
    <property type="component" value="Unassembled WGS sequence"/>
</dbReference>
<keyword evidence="3" id="KW-1185">Reference proteome</keyword>
<dbReference type="Pfam" id="PF13619">
    <property type="entry name" value="KTSC"/>
    <property type="match status" value="1"/>
</dbReference>
<name>A0A1B7K0Y8_9ENTR</name>
<feature type="domain" description="KTSC" evidence="1">
    <location>
        <begin position="7"/>
        <end position="64"/>
    </location>
</feature>
<dbReference type="InterPro" id="IPR025309">
    <property type="entry name" value="KTSC_dom"/>
</dbReference>
<protein>
    <recommendedName>
        <fullName evidence="1">KTSC domain-containing protein</fullName>
    </recommendedName>
</protein>
<evidence type="ECO:0000313" key="2">
    <source>
        <dbReference type="EMBL" id="OAT53806.1"/>
    </source>
</evidence>
<organism evidence="2 3">
    <name type="scientific">Kluyvera georgiana ATCC 51603</name>
    <dbReference type="NCBI Taxonomy" id="1354264"/>
    <lineage>
        <taxon>Bacteria</taxon>
        <taxon>Pseudomonadati</taxon>
        <taxon>Pseudomonadota</taxon>
        <taxon>Gammaproteobacteria</taxon>
        <taxon>Enterobacterales</taxon>
        <taxon>Enterobacteriaceae</taxon>
        <taxon>Kluyvera</taxon>
    </lineage>
</organism>
<dbReference type="PATRIC" id="fig|1354264.4.peg.2007"/>
<reference evidence="2 3" key="1">
    <citation type="submission" date="2016-04" db="EMBL/GenBank/DDBJ databases">
        <title>ATOL: Assembling a taxonomically balanced genome-scale reconstruction of the evolutionary history of the Enterobacteriaceae.</title>
        <authorList>
            <person name="Plunkett G.III."/>
            <person name="Neeno-Eckwall E.C."/>
            <person name="Glasner J.D."/>
            <person name="Perna N.T."/>
        </authorList>
    </citation>
    <scope>NUCLEOTIDE SEQUENCE [LARGE SCALE GENOMIC DNA]</scope>
    <source>
        <strain evidence="2 3">ATCC 51603</strain>
    </source>
</reference>
<evidence type="ECO:0000313" key="3">
    <source>
        <dbReference type="Proteomes" id="UP000078386"/>
    </source>
</evidence>
<sequence length="70" mass="8049">MQRQNVSSSRIKSIGYDAKQKILEIEFFGLGIYQYVGVTSKTYETFLSVKSKGRFFDGVIKDKFLCRKIG</sequence>
<dbReference type="AlphaFoldDB" id="A0A1B7K0Y8"/>
<dbReference type="EMBL" id="LXEU01000042">
    <property type="protein sequence ID" value="OAT53806.1"/>
    <property type="molecule type" value="Genomic_DNA"/>
</dbReference>
<gene>
    <name evidence="2" type="ORF">M989_01931</name>
</gene>
<proteinExistence type="predicted"/>
<comment type="caution">
    <text evidence="2">The sequence shown here is derived from an EMBL/GenBank/DDBJ whole genome shotgun (WGS) entry which is preliminary data.</text>
</comment>
<accession>A0A1B7K0Y8</accession>
<evidence type="ECO:0000259" key="1">
    <source>
        <dbReference type="Pfam" id="PF13619"/>
    </source>
</evidence>